<name>A0A0A9BY20_ARUDO</name>
<dbReference type="EMBL" id="GBRH01233753">
    <property type="protein sequence ID" value="JAD64142.1"/>
    <property type="molecule type" value="Transcribed_RNA"/>
</dbReference>
<reference evidence="1" key="2">
    <citation type="journal article" date="2015" name="Data Brief">
        <title>Shoot transcriptome of the giant reed, Arundo donax.</title>
        <authorList>
            <person name="Barrero R.A."/>
            <person name="Guerrero F.D."/>
            <person name="Moolhuijzen P."/>
            <person name="Goolsby J.A."/>
            <person name="Tidwell J."/>
            <person name="Bellgard S.E."/>
            <person name="Bellgard M.I."/>
        </authorList>
    </citation>
    <scope>NUCLEOTIDE SEQUENCE</scope>
    <source>
        <tissue evidence="1">Shoot tissue taken approximately 20 cm above the soil surface</tissue>
    </source>
</reference>
<dbReference type="AlphaFoldDB" id="A0A0A9BY20"/>
<protein>
    <submittedName>
        <fullName evidence="1">Uncharacterized protein</fullName>
    </submittedName>
</protein>
<proteinExistence type="predicted"/>
<reference evidence="1" key="1">
    <citation type="submission" date="2014-09" db="EMBL/GenBank/DDBJ databases">
        <authorList>
            <person name="Magalhaes I.L.F."/>
            <person name="Oliveira U."/>
            <person name="Santos F.R."/>
            <person name="Vidigal T.H.D.A."/>
            <person name="Brescovit A.D."/>
            <person name="Santos A.J."/>
        </authorList>
    </citation>
    <scope>NUCLEOTIDE SEQUENCE</scope>
    <source>
        <tissue evidence="1">Shoot tissue taken approximately 20 cm above the soil surface</tissue>
    </source>
</reference>
<evidence type="ECO:0000313" key="1">
    <source>
        <dbReference type="EMBL" id="JAD64142.1"/>
    </source>
</evidence>
<accession>A0A0A9BY20</accession>
<organism evidence="1">
    <name type="scientific">Arundo donax</name>
    <name type="common">Giant reed</name>
    <name type="synonym">Donax arundinaceus</name>
    <dbReference type="NCBI Taxonomy" id="35708"/>
    <lineage>
        <taxon>Eukaryota</taxon>
        <taxon>Viridiplantae</taxon>
        <taxon>Streptophyta</taxon>
        <taxon>Embryophyta</taxon>
        <taxon>Tracheophyta</taxon>
        <taxon>Spermatophyta</taxon>
        <taxon>Magnoliopsida</taxon>
        <taxon>Liliopsida</taxon>
        <taxon>Poales</taxon>
        <taxon>Poaceae</taxon>
        <taxon>PACMAD clade</taxon>
        <taxon>Arundinoideae</taxon>
        <taxon>Arundineae</taxon>
        <taxon>Arundo</taxon>
    </lineage>
</organism>
<sequence>MRSFLPILTSYFLYKQQIE</sequence>